<dbReference type="InterPro" id="IPR050297">
    <property type="entry name" value="LipidA_mod_glycosyltrf_83"/>
</dbReference>
<dbReference type="Pfam" id="PF13231">
    <property type="entry name" value="PMT_2"/>
    <property type="match status" value="1"/>
</dbReference>
<dbReference type="GO" id="GO:0009103">
    <property type="term" value="P:lipopolysaccharide biosynthetic process"/>
    <property type="evidence" value="ECO:0007669"/>
    <property type="project" value="UniProtKB-ARBA"/>
</dbReference>
<feature type="transmembrane region" description="Helical" evidence="8">
    <location>
        <begin position="297"/>
        <end position="314"/>
    </location>
</feature>
<dbReference type="GO" id="GO:0016763">
    <property type="term" value="F:pentosyltransferase activity"/>
    <property type="evidence" value="ECO:0007669"/>
    <property type="project" value="TreeGrafter"/>
</dbReference>
<feature type="transmembrane region" description="Helical" evidence="8">
    <location>
        <begin position="7"/>
        <end position="25"/>
    </location>
</feature>
<name>U5QLR3_GLOK1</name>
<dbReference type="EMBL" id="CP003587">
    <property type="protein sequence ID" value="AGY58630.1"/>
    <property type="molecule type" value="Genomic_DNA"/>
</dbReference>
<dbReference type="OrthoDB" id="416237at2"/>
<evidence type="ECO:0000256" key="7">
    <source>
        <dbReference type="ARBA" id="ARBA00023136"/>
    </source>
</evidence>
<dbReference type="Proteomes" id="UP000017396">
    <property type="component" value="Chromosome"/>
</dbReference>
<dbReference type="AlphaFoldDB" id="U5QLR3"/>
<accession>U5QLR3</accession>
<sequence length="482" mass="54688">MQALRTHWPYLLVAILIGAASRFLGLDLQSLWLDELYSVVASSSASLGEVFERWLFPDTHPPGYQVLLYFWFKLFGDSEVSARSLSAIAGVLAIFAIYRFARPLFGPFVATSAAILTACAYPTLFYAQEARSYSLLFLGATLATLAWLGLICGDGKRNGAYVLYTLCAIFTAYLHYFGFILVLFQILYLFWLVWYRARRGENWGSWWKLGAISLAFAVAYAPWIVAVWLHGGTRAASGLGRIQWVHPPSLLGIFTFLDFLFFKNLFLSALVVVLLVVVPLLVQGSRWSWPERLDTPHLALAALVVGIYLVVFLVSQRVPILIHRNLIVLAPAVYLLVALWLERFHWLKGYRQNALMLGLCVAGFLVMAPGYYRPQKEQWREAVHYAVENTDSRTAVRVLNEPEFFNYYFARFGRLPPQSVQNNIGSLKQLYRQLEAEHGRLLILASAGRELVADGREFLQAHARQRSQKQFIGAVVYEFSFD</sequence>
<evidence type="ECO:0000256" key="1">
    <source>
        <dbReference type="ARBA" id="ARBA00004651"/>
    </source>
</evidence>
<dbReference type="STRING" id="1183438.GKIL_2384"/>
<dbReference type="eggNOG" id="COG5305">
    <property type="taxonomic scope" value="Bacteria"/>
</dbReference>
<evidence type="ECO:0000256" key="4">
    <source>
        <dbReference type="ARBA" id="ARBA00022679"/>
    </source>
</evidence>
<feature type="transmembrane region" description="Helical" evidence="8">
    <location>
        <begin position="108"/>
        <end position="127"/>
    </location>
</feature>
<keyword evidence="4" id="KW-0808">Transferase</keyword>
<reference evidence="10 11" key="1">
    <citation type="journal article" date="2013" name="PLoS ONE">
        <title>Cultivation and Complete Genome Sequencing of Gloeobacter kilaueensis sp. nov., from a Lava Cave in Kilauea Caldera, Hawai'i.</title>
        <authorList>
            <person name="Saw J.H."/>
            <person name="Schatz M."/>
            <person name="Brown M.V."/>
            <person name="Kunkel D.D."/>
            <person name="Foster J.S."/>
            <person name="Shick H."/>
            <person name="Christensen S."/>
            <person name="Hou S."/>
            <person name="Wan X."/>
            <person name="Donachie S.P."/>
        </authorList>
    </citation>
    <scope>NUCLEOTIDE SEQUENCE [LARGE SCALE GENOMIC DNA]</scope>
    <source>
        <strain evidence="11">JS</strain>
    </source>
</reference>
<feature type="domain" description="Glycosyltransferase RgtA/B/C/D-like" evidence="9">
    <location>
        <begin position="60"/>
        <end position="221"/>
    </location>
</feature>
<gene>
    <name evidence="10" type="ORF">GKIL_2384</name>
</gene>
<feature type="transmembrane region" description="Helical" evidence="8">
    <location>
        <begin position="133"/>
        <end position="152"/>
    </location>
</feature>
<evidence type="ECO:0000313" key="10">
    <source>
        <dbReference type="EMBL" id="AGY58630.1"/>
    </source>
</evidence>
<feature type="transmembrane region" description="Helical" evidence="8">
    <location>
        <begin position="161"/>
        <end position="194"/>
    </location>
</feature>
<evidence type="ECO:0000256" key="2">
    <source>
        <dbReference type="ARBA" id="ARBA00022475"/>
    </source>
</evidence>
<feature type="transmembrane region" description="Helical" evidence="8">
    <location>
        <begin position="250"/>
        <end position="277"/>
    </location>
</feature>
<proteinExistence type="predicted"/>
<comment type="subcellular location">
    <subcellularLocation>
        <location evidence="1">Cell membrane</location>
        <topology evidence="1">Multi-pass membrane protein</topology>
    </subcellularLocation>
</comment>
<evidence type="ECO:0000256" key="8">
    <source>
        <dbReference type="SAM" id="Phobius"/>
    </source>
</evidence>
<keyword evidence="2" id="KW-1003">Cell membrane</keyword>
<keyword evidence="7 8" id="KW-0472">Membrane</keyword>
<feature type="transmembrane region" description="Helical" evidence="8">
    <location>
        <begin position="321"/>
        <end position="341"/>
    </location>
</feature>
<protein>
    <recommendedName>
        <fullName evidence="9">Glycosyltransferase RgtA/B/C/D-like domain-containing protein</fullName>
    </recommendedName>
</protein>
<feature type="transmembrane region" description="Helical" evidence="8">
    <location>
        <begin position="353"/>
        <end position="372"/>
    </location>
</feature>
<dbReference type="PANTHER" id="PTHR33908:SF11">
    <property type="entry name" value="MEMBRANE PROTEIN"/>
    <property type="match status" value="1"/>
</dbReference>
<keyword evidence="6 8" id="KW-1133">Transmembrane helix</keyword>
<dbReference type="InterPro" id="IPR038731">
    <property type="entry name" value="RgtA/B/C-like"/>
</dbReference>
<evidence type="ECO:0000259" key="9">
    <source>
        <dbReference type="Pfam" id="PF13231"/>
    </source>
</evidence>
<dbReference type="RefSeq" id="WP_023173805.1">
    <property type="nucleotide sequence ID" value="NC_022600.1"/>
</dbReference>
<keyword evidence="5 8" id="KW-0812">Transmembrane</keyword>
<keyword evidence="11" id="KW-1185">Reference proteome</keyword>
<dbReference type="PANTHER" id="PTHR33908">
    <property type="entry name" value="MANNOSYLTRANSFERASE YKCB-RELATED"/>
    <property type="match status" value="1"/>
</dbReference>
<feature type="transmembrane region" description="Helical" evidence="8">
    <location>
        <begin position="80"/>
        <end position="101"/>
    </location>
</feature>
<evidence type="ECO:0000256" key="6">
    <source>
        <dbReference type="ARBA" id="ARBA00022989"/>
    </source>
</evidence>
<dbReference type="GO" id="GO:0005886">
    <property type="term" value="C:plasma membrane"/>
    <property type="evidence" value="ECO:0007669"/>
    <property type="project" value="UniProtKB-SubCell"/>
</dbReference>
<dbReference type="HOGENOM" id="CLU_584996_0_0_3"/>
<organism evidence="10 11">
    <name type="scientific">Gloeobacter kilaueensis (strain ATCC BAA-2537 / CCAP 1431/1 / ULC 316 / JS1)</name>
    <dbReference type="NCBI Taxonomy" id="1183438"/>
    <lineage>
        <taxon>Bacteria</taxon>
        <taxon>Bacillati</taxon>
        <taxon>Cyanobacteriota</taxon>
        <taxon>Cyanophyceae</taxon>
        <taxon>Gloeobacterales</taxon>
        <taxon>Gloeobacteraceae</taxon>
        <taxon>Gloeobacter</taxon>
    </lineage>
</organism>
<dbReference type="KEGG" id="glj:GKIL_2384"/>
<evidence type="ECO:0000256" key="5">
    <source>
        <dbReference type="ARBA" id="ARBA00022692"/>
    </source>
</evidence>
<feature type="transmembrane region" description="Helical" evidence="8">
    <location>
        <begin position="206"/>
        <end position="229"/>
    </location>
</feature>
<keyword evidence="3" id="KW-0328">Glycosyltransferase</keyword>
<evidence type="ECO:0000313" key="11">
    <source>
        <dbReference type="Proteomes" id="UP000017396"/>
    </source>
</evidence>
<evidence type="ECO:0000256" key="3">
    <source>
        <dbReference type="ARBA" id="ARBA00022676"/>
    </source>
</evidence>